<keyword evidence="4" id="KW-1185">Reference proteome</keyword>
<dbReference type="RefSeq" id="WP_201632431.1">
    <property type="nucleotide sequence ID" value="NZ_CP068046.1"/>
</dbReference>
<dbReference type="SUPFAM" id="SSF52200">
    <property type="entry name" value="Toll/Interleukin receptor TIR domain"/>
    <property type="match status" value="1"/>
</dbReference>
<feature type="region of interest" description="Disordered" evidence="1">
    <location>
        <begin position="134"/>
        <end position="168"/>
    </location>
</feature>
<accession>A0ABX7C752</accession>
<name>A0ABX7C752_9HYPH</name>
<keyword evidence="3" id="KW-0675">Receptor</keyword>
<dbReference type="PROSITE" id="PS50104">
    <property type="entry name" value="TIR"/>
    <property type="match status" value="1"/>
</dbReference>
<protein>
    <submittedName>
        <fullName evidence="3">Toll/interleukin-1 receptor domain-containing protein</fullName>
    </submittedName>
</protein>
<dbReference type="EMBL" id="CP068046">
    <property type="protein sequence ID" value="QQR39024.1"/>
    <property type="molecule type" value="Genomic_DNA"/>
</dbReference>
<dbReference type="Gene3D" id="3.40.50.10140">
    <property type="entry name" value="Toll/interleukin-1 receptor homology (TIR) domain"/>
    <property type="match status" value="1"/>
</dbReference>
<feature type="domain" description="TIR" evidence="2">
    <location>
        <begin position="1"/>
        <end position="127"/>
    </location>
</feature>
<evidence type="ECO:0000256" key="1">
    <source>
        <dbReference type="SAM" id="MobiDB-lite"/>
    </source>
</evidence>
<gene>
    <name evidence="3" type="ORF">JI748_14965</name>
</gene>
<proteinExistence type="predicted"/>
<dbReference type="SMART" id="SM00255">
    <property type="entry name" value="TIR"/>
    <property type="match status" value="1"/>
</dbReference>
<dbReference type="Pfam" id="PF13676">
    <property type="entry name" value="TIR_2"/>
    <property type="match status" value="1"/>
</dbReference>
<dbReference type="InterPro" id="IPR035897">
    <property type="entry name" value="Toll_tir_struct_dom_sf"/>
</dbReference>
<evidence type="ECO:0000259" key="2">
    <source>
        <dbReference type="PROSITE" id="PS50104"/>
    </source>
</evidence>
<sequence>MTDFFISYTHKDRQWAEWIAFVLEEAGFTTKIQAWDFRPGSNFVLEMQDAADKAERTVLVLSPDYLGSKMAASEWAAAFAKDPQGQDRRIVPVMVRECQPTGLLPTIVQIRIHDLHEDAARRTLLDGIDHKRAKPEKRPVFPGATVTHGEKTFPGEASPATPRPSASVLPRLKTKPTELEIRKFAKEGFAHIREGFKARLEQASQEEARIETDFTDNTATDFRAELFVDGKSKCDCRIYLGDMFGPNSICYTQGRSTANSANEILSPSAGEELVFSAMMGMGISDFERKNDIKRMSAEQATEYYWSMFIRPLSYR</sequence>
<reference evidence="3 4" key="1">
    <citation type="submission" date="2021-01" db="EMBL/GenBank/DDBJ databases">
        <title>Genome seq and assembly of Devosia sp. LEGU1.</title>
        <authorList>
            <person name="Chhetri G."/>
        </authorList>
    </citation>
    <scope>NUCLEOTIDE SEQUENCE [LARGE SCALE GENOMIC DNA]</scope>
    <source>
        <strain evidence="3 4">LEGU1</strain>
    </source>
</reference>
<dbReference type="Proteomes" id="UP000595857">
    <property type="component" value="Chromosome"/>
</dbReference>
<organism evidence="3 4">
    <name type="scientific">Devosia rhizoryzae</name>
    <dbReference type="NCBI Taxonomy" id="2774137"/>
    <lineage>
        <taxon>Bacteria</taxon>
        <taxon>Pseudomonadati</taxon>
        <taxon>Pseudomonadota</taxon>
        <taxon>Alphaproteobacteria</taxon>
        <taxon>Hyphomicrobiales</taxon>
        <taxon>Devosiaceae</taxon>
        <taxon>Devosia</taxon>
    </lineage>
</organism>
<evidence type="ECO:0000313" key="3">
    <source>
        <dbReference type="EMBL" id="QQR39024.1"/>
    </source>
</evidence>
<evidence type="ECO:0000313" key="4">
    <source>
        <dbReference type="Proteomes" id="UP000595857"/>
    </source>
</evidence>
<dbReference type="InterPro" id="IPR000157">
    <property type="entry name" value="TIR_dom"/>
</dbReference>